<proteinExistence type="predicted"/>
<sequence length="173" mass="19764">MHGNEAGFSNRAQINESYLQPRKREPVESVFRTEHVQRLRNVEKWNSKCVDEAGDFEQQASHFEYEFSKALQSTDHLGVPNPLRTAICFDVLTKISSKFPRFQNLTRVTRAELGRSAFMNDSSQMSAVTSYPIDNGNTGGFAAEALKESLARRAYFTELKEVLLEKRSLELRL</sequence>
<accession>W2IA07</accession>
<reference evidence="1" key="1">
    <citation type="submission" date="2013-11" db="EMBL/GenBank/DDBJ databases">
        <title>The Genome Sequence of Phytophthora parasitica CJ05E6.</title>
        <authorList>
            <consortium name="The Broad Institute Genomics Platform"/>
            <person name="Russ C."/>
            <person name="Tyler B."/>
            <person name="Panabieres F."/>
            <person name="Shan W."/>
            <person name="Tripathy S."/>
            <person name="Grunwald N."/>
            <person name="Machado M."/>
            <person name="Johnson C.S."/>
            <person name="Arredondo F."/>
            <person name="Hong C."/>
            <person name="Coffey M."/>
            <person name="Young S.K."/>
            <person name="Zeng Q."/>
            <person name="Gargeya S."/>
            <person name="Fitzgerald M."/>
            <person name="Abouelleil A."/>
            <person name="Alvarado L."/>
            <person name="Chapman S.B."/>
            <person name="Gainer-Dewar J."/>
            <person name="Goldberg J."/>
            <person name="Griggs A."/>
            <person name="Gujja S."/>
            <person name="Hansen M."/>
            <person name="Howarth C."/>
            <person name="Imamovic A."/>
            <person name="Ireland A."/>
            <person name="Larimer J."/>
            <person name="McCowan C."/>
            <person name="Murphy C."/>
            <person name="Pearson M."/>
            <person name="Poon T.W."/>
            <person name="Priest M."/>
            <person name="Roberts A."/>
            <person name="Saif S."/>
            <person name="Shea T."/>
            <person name="Sykes S."/>
            <person name="Wortman J."/>
            <person name="Nusbaum C."/>
            <person name="Birren B."/>
        </authorList>
    </citation>
    <scope>NUCLEOTIDE SEQUENCE [LARGE SCALE GENOMIC DNA]</scope>
    <source>
        <strain evidence="1">CJ05E6</strain>
    </source>
</reference>
<evidence type="ECO:0000313" key="1">
    <source>
        <dbReference type="EMBL" id="ETL30317.1"/>
    </source>
</evidence>
<protein>
    <submittedName>
        <fullName evidence="1">Uncharacterized protein</fullName>
    </submittedName>
</protein>
<gene>
    <name evidence="1" type="ORF">L916_16699</name>
</gene>
<name>W2IA07_PHYNI</name>
<dbReference type="Proteomes" id="UP000053864">
    <property type="component" value="Unassembled WGS sequence"/>
</dbReference>
<dbReference type="VEuPathDB" id="FungiDB:PPTG_16854"/>
<organism evidence="1">
    <name type="scientific">Phytophthora nicotianae</name>
    <name type="common">Potato buckeye rot agent</name>
    <name type="synonym">Phytophthora parasitica</name>
    <dbReference type="NCBI Taxonomy" id="4792"/>
    <lineage>
        <taxon>Eukaryota</taxon>
        <taxon>Sar</taxon>
        <taxon>Stramenopiles</taxon>
        <taxon>Oomycota</taxon>
        <taxon>Peronosporomycetes</taxon>
        <taxon>Peronosporales</taxon>
        <taxon>Peronosporaceae</taxon>
        <taxon>Phytophthora</taxon>
    </lineage>
</organism>
<dbReference type="AlphaFoldDB" id="W2IA07"/>
<dbReference type="EMBL" id="KI675305">
    <property type="protein sequence ID" value="ETL30317.1"/>
    <property type="molecule type" value="Genomic_DNA"/>
</dbReference>